<dbReference type="EC" id="1.14.-.-" evidence="3"/>
<dbReference type="GO" id="GO:0016491">
    <property type="term" value="F:oxidoreductase activity"/>
    <property type="evidence" value="ECO:0007669"/>
    <property type="project" value="UniProtKB-KW"/>
</dbReference>
<dbReference type="PROSITE" id="PS00086">
    <property type="entry name" value="CYTOCHROME_P450"/>
    <property type="match status" value="1"/>
</dbReference>
<name>A0ABW1MBP7_9ACTN</name>
<keyword evidence="4" id="KW-1185">Reference proteome</keyword>
<dbReference type="SUPFAM" id="SSF48264">
    <property type="entry name" value="Cytochrome P450"/>
    <property type="match status" value="1"/>
</dbReference>
<dbReference type="RefSeq" id="WP_031051865.1">
    <property type="nucleotide sequence ID" value="NZ_JBHSPX010000001.1"/>
</dbReference>
<proteinExistence type="inferred from homology"/>
<keyword evidence="2" id="KW-0349">Heme</keyword>
<dbReference type="CDD" id="cd11030">
    <property type="entry name" value="CYP105-like"/>
    <property type="match status" value="1"/>
</dbReference>
<reference evidence="4" key="1">
    <citation type="journal article" date="2019" name="Int. J. Syst. Evol. Microbiol.">
        <title>The Global Catalogue of Microorganisms (GCM) 10K type strain sequencing project: providing services to taxonomists for standard genome sequencing and annotation.</title>
        <authorList>
            <consortium name="The Broad Institute Genomics Platform"/>
            <consortium name="The Broad Institute Genome Sequencing Center for Infectious Disease"/>
            <person name="Wu L."/>
            <person name="Ma J."/>
        </authorList>
    </citation>
    <scope>NUCLEOTIDE SEQUENCE [LARGE SCALE GENOMIC DNA]</scope>
    <source>
        <strain evidence="4">CGMCC 1.15180</strain>
    </source>
</reference>
<dbReference type="InterPro" id="IPR017972">
    <property type="entry name" value="Cyt_P450_CS"/>
</dbReference>
<dbReference type="InterPro" id="IPR001128">
    <property type="entry name" value="Cyt_P450"/>
</dbReference>
<dbReference type="EMBL" id="JBHSPX010000001">
    <property type="protein sequence ID" value="MFC6061183.1"/>
    <property type="molecule type" value="Genomic_DNA"/>
</dbReference>
<evidence type="ECO:0000313" key="3">
    <source>
        <dbReference type="EMBL" id="MFC6061183.1"/>
    </source>
</evidence>
<protein>
    <submittedName>
        <fullName evidence="3">Cytochrome P450</fullName>
        <ecNumber evidence="3">1.14.-.-</ecNumber>
    </submittedName>
</protein>
<dbReference type="PANTHER" id="PTHR46696:SF6">
    <property type="entry name" value="P450, PUTATIVE (EUROFUNG)-RELATED"/>
    <property type="match status" value="1"/>
</dbReference>
<evidence type="ECO:0000313" key="4">
    <source>
        <dbReference type="Proteomes" id="UP001596139"/>
    </source>
</evidence>
<keyword evidence="2" id="KW-0503">Monooxygenase</keyword>
<comment type="similarity">
    <text evidence="1 2">Belongs to the cytochrome P450 family.</text>
</comment>
<dbReference type="InterPro" id="IPR036396">
    <property type="entry name" value="Cyt_P450_sf"/>
</dbReference>
<evidence type="ECO:0000256" key="1">
    <source>
        <dbReference type="ARBA" id="ARBA00010617"/>
    </source>
</evidence>
<comment type="caution">
    <text evidence="3">The sequence shown here is derived from an EMBL/GenBank/DDBJ whole genome shotgun (WGS) entry which is preliminary data.</text>
</comment>
<organism evidence="3 4">
    <name type="scientific">Streptomyces ochraceiscleroticus</name>
    <dbReference type="NCBI Taxonomy" id="47761"/>
    <lineage>
        <taxon>Bacteria</taxon>
        <taxon>Bacillati</taxon>
        <taxon>Actinomycetota</taxon>
        <taxon>Actinomycetes</taxon>
        <taxon>Kitasatosporales</taxon>
        <taxon>Streptomycetaceae</taxon>
        <taxon>Streptomyces</taxon>
    </lineage>
</organism>
<dbReference type="Pfam" id="PF00067">
    <property type="entry name" value="p450"/>
    <property type="match status" value="2"/>
</dbReference>
<accession>A0ABW1MBP7</accession>
<evidence type="ECO:0000256" key="2">
    <source>
        <dbReference type="RuleBase" id="RU000461"/>
    </source>
</evidence>
<dbReference type="PANTHER" id="PTHR46696">
    <property type="entry name" value="P450, PUTATIVE (EUROFUNG)-RELATED"/>
    <property type="match status" value="1"/>
</dbReference>
<dbReference type="InterPro" id="IPR002397">
    <property type="entry name" value="Cyt_P450_B"/>
</dbReference>
<sequence>MTKIRSGVTAWLARRYLARTQKKGFDLSRMPFLPESTLMPLRRHGLDPVADLSAVRQKSPVSMLPVPLASKVWLVTGYDEVKEVLGKAKAFSTDYTNLVGNAGADAGKNPGGLGFADPPDHTRLRRLLTPEFTMRRLGRLTPRIHEIVEERLAEMERLGRSGEPVDIVHSFALPIPSLVICELLGVPYEDRADFERLSAARFDLFSGANASFGAISESLAYFQEIVKKERKDPGDGLLGQIVRDHGDTVTDDELAGLADGVLTGGFETTASMLALGALVLLRDPDHFAALKDGDDATDRYVEELLRYLTVVQVAFPRFAREDLEIGGVPISEGDVVLCSLSGADRDGKLGPDMERFDPQRNVPSHLAFGYGIHRCVGAELARMELRTAYPALVRRFPNMRLAVPEQELAFRKLSIVYGVESLPVRLHG</sequence>
<dbReference type="PRINTS" id="PR00359">
    <property type="entry name" value="BP450"/>
</dbReference>
<dbReference type="Gene3D" id="1.10.630.10">
    <property type="entry name" value="Cytochrome P450"/>
    <property type="match status" value="1"/>
</dbReference>
<gene>
    <name evidence="3" type="ORF">ACFP4F_01280</name>
</gene>
<keyword evidence="2" id="KW-0408">Iron</keyword>
<keyword evidence="2 3" id="KW-0560">Oxidoreductase</keyword>
<dbReference type="Proteomes" id="UP001596139">
    <property type="component" value="Unassembled WGS sequence"/>
</dbReference>
<keyword evidence="2" id="KW-0479">Metal-binding</keyword>
<dbReference type="PRINTS" id="PR00385">
    <property type="entry name" value="P450"/>
</dbReference>